<comment type="caution">
    <text evidence="6">The sequence shown here is derived from an EMBL/GenBank/DDBJ whole genome shotgun (WGS) entry which is preliminary data.</text>
</comment>
<dbReference type="PANTHER" id="PTHR43585">
    <property type="entry name" value="FUMIPYRROLE BIOSYNTHESIS PROTEIN C"/>
    <property type="match status" value="1"/>
</dbReference>
<evidence type="ECO:0000256" key="3">
    <source>
        <dbReference type="ARBA" id="ARBA00022840"/>
    </source>
</evidence>
<feature type="domain" description="ATP-grasp" evidence="5">
    <location>
        <begin position="114"/>
        <end position="301"/>
    </location>
</feature>
<protein>
    <submittedName>
        <fullName evidence="6">Carboxylate--amine ligase</fullName>
    </submittedName>
</protein>
<keyword evidence="3 4" id="KW-0067">ATP-binding</keyword>
<gene>
    <name evidence="6" type="ORF">GCM10009745_58260</name>
</gene>
<proteinExistence type="predicted"/>
<dbReference type="GO" id="GO:0016874">
    <property type="term" value="F:ligase activity"/>
    <property type="evidence" value="ECO:0007669"/>
    <property type="project" value="UniProtKB-KW"/>
</dbReference>
<keyword evidence="2 4" id="KW-0547">Nucleotide-binding</keyword>
<dbReference type="EMBL" id="BAAANF010000019">
    <property type="protein sequence ID" value="GAA1703203.1"/>
    <property type="molecule type" value="Genomic_DNA"/>
</dbReference>
<reference evidence="7" key="1">
    <citation type="journal article" date="2019" name="Int. J. Syst. Evol. Microbiol.">
        <title>The Global Catalogue of Microorganisms (GCM) 10K type strain sequencing project: providing services to taxonomists for standard genome sequencing and annotation.</title>
        <authorList>
            <consortium name="The Broad Institute Genomics Platform"/>
            <consortium name="The Broad Institute Genome Sequencing Center for Infectious Disease"/>
            <person name="Wu L."/>
            <person name="Ma J."/>
        </authorList>
    </citation>
    <scope>NUCLEOTIDE SEQUENCE [LARGE SCALE GENOMIC DNA]</scope>
    <source>
        <strain evidence="7">JCM 14307</strain>
    </source>
</reference>
<dbReference type="Proteomes" id="UP001500280">
    <property type="component" value="Unassembled WGS sequence"/>
</dbReference>
<keyword evidence="7" id="KW-1185">Reference proteome</keyword>
<organism evidence="6 7">
    <name type="scientific">Kribbella yunnanensis</name>
    <dbReference type="NCBI Taxonomy" id="190194"/>
    <lineage>
        <taxon>Bacteria</taxon>
        <taxon>Bacillati</taxon>
        <taxon>Actinomycetota</taxon>
        <taxon>Actinomycetes</taxon>
        <taxon>Propionibacteriales</taxon>
        <taxon>Kribbellaceae</taxon>
        <taxon>Kribbella</taxon>
    </lineage>
</organism>
<dbReference type="Gene3D" id="3.30.470.20">
    <property type="entry name" value="ATP-grasp fold, B domain"/>
    <property type="match status" value="1"/>
</dbReference>
<evidence type="ECO:0000256" key="1">
    <source>
        <dbReference type="ARBA" id="ARBA00022598"/>
    </source>
</evidence>
<evidence type="ECO:0000256" key="2">
    <source>
        <dbReference type="ARBA" id="ARBA00022741"/>
    </source>
</evidence>
<dbReference type="InterPro" id="IPR011761">
    <property type="entry name" value="ATP-grasp"/>
</dbReference>
<sequence>MRLYLLALNPTDSVTEGFLPAAARLGLEVTVLTDDVVAHREAYKGLPCPPEFRQCAVRDFREVISELSRGPAPVAVFTNSDHLQAQAALAAQYFGLPGKDWQAAYRAKNKAEARRCLRAAGLDTVWAAELAPGQDPATLADVPYPCVVKPREGVASEDVVLVEDLDGLTRFAAEVQERRRGAVLLVEEFLAGELRTLETLGDGASRQVIGGFRTAISEPPAFIELSLEFVEHPRAITDQVLAQLDALGVGFGACHTEFVVQADGRARLIEVNYRAIGDRMDLALEQILGVPYFEHVLRVHLGEPLPADLGARTGQTSYSLYICADRAGTLTAAPEPFDRTVDGIALSYRTFREVGAEHPYYRTNRDYLGVIQGIGPDQAALQRIAQEFVAENVWTIEP</sequence>
<dbReference type="InterPro" id="IPR052032">
    <property type="entry name" value="ATP-dep_AA_Ligase"/>
</dbReference>
<dbReference type="SUPFAM" id="SSF56059">
    <property type="entry name" value="Glutathione synthetase ATP-binding domain-like"/>
    <property type="match status" value="1"/>
</dbReference>
<dbReference type="RefSeq" id="WP_344158792.1">
    <property type="nucleotide sequence ID" value="NZ_BAAANF010000019.1"/>
</dbReference>
<dbReference type="PANTHER" id="PTHR43585:SF2">
    <property type="entry name" value="ATP-GRASP ENZYME FSQD"/>
    <property type="match status" value="1"/>
</dbReference>
<evidence type="ECO:0000256" key="4">
    <source>
        <dbReference type="PROSITE-ProRule" id="PRU00409"/>
    </source>
</evidence>
<evidence type="ECO:0000259" key="5">
    <source>
        <dbReference type="PROSITE" id="PS50975"/>
    </source>
</evidence>
<accession>A0ABP4UE20</accession>
<name>A0ABP4UE20_9ACTN</name>
<dbReference type="PROSITE" id="PS50975">
    <property type="entry name" value="ATP_GRASP"/>
    <property type="match status" value="1"/>
</dbReference>
<dbReference type="Pfam" id="PF13535">
    <property type="entry name" value="ATP-grasp_4"/>
    <property type="match status" value="1"/>
</dbReference>
<evidence type="ECO:0000313" key="7">
    <source>
        <dbReference type="Proteomes" id="UP001500280"/>
    </source>
</evidence>
<keyword evidence="1 6" id="KW-0436">Ligase</keyword>
<evidence type="ECO:0000313" key="6">
    <source>
        <dbReference type="EMBL" id="GAA1703203.1"/>
    </source>
</evidence>